<evidence type="ECO:0000256" key="1">
    <source>
        <dbReference type="SAM" id="Phobius"/>
    </source>
</evidence>
<sequence length="140" mass="15768">MHQRPRSVCYCDQLAYTTWKYICGSILLFQIFQLIPGMFIDGRSKIQLATLDGELDILLSLLLRADDDLPDYLIGDQNLQSNYLGDLGLSSYIHYNCISTAIGGGTDVLRWFWKFCTSAMILLVSGLICCGLLARINMMN</sequence>
<reference evidence="2 3" key="1">
    <citation type="submission" date="2019-03" db="EMBL/GenBank/DDBJ databases">
        <title>Single cell metagenomics reveals metabolic interactions within the superorganism composed of flagellate Streblomastix strix and complex community of Bacteroidetes bacteria on its surface.</title>
        <authorList>
            <person name="Treitli S.C."/>
            <person name="Kolisko M."/>
            <person name="Husnik F."/>
            <person name="Keeling P."/>
            <person name="Hampl V."/>
        </authorList>
    </citation>
    <scope>NUCLEOTIDE SEQUENCE [LARGE SCALE GENOMIC DNA]</scope>
    <source>
        <strain evidence="2">ST1C</strain>
    </source>
</reference>
<gene>
    <name evidence="2" type="ORF">EZS28_028780</name>
</gene>
<accession>A0A5J4UZP7</accession>
<evidence type="ECO:0000313" key="2">
    <source>
        <dbReference type="EMBL" id="KAA6375693.1"/>
    </source>
</evidence>
<feature type="transmembrane region" description="Helical" evidence="1">
    <location>
        <begin position="21"/>
        <end position="40"/>
    </location>
</feature>
<name>A0A5J4UZP7_9EUKA</name>
<dbReference type="EMBL" id="SNRW01011052">
    <property type="protein sequence ID" value="KAA6375693.1"/>
    <property type="molecule type" value="Genomic_DNA"/>
</dbReference>
<keyword evidence="1" id="KW-0812">Transmembrane</keyword>
<protein>
    <submittedName>
        <fullName evidence="2">Uncharacterized protein</fullName>
    </submittedName>
</protein>
<dbReference type="Proteomes" id="UP000324800">
    <property type="component" value="Unassembled WGS sequence"/>
</dbReference>
<proteinExistence type="predicted"/>
<organism evidence="2 3">
    <name type="scientific">Streblomastix strix</name>
    <dbReference type="NCBI Taxonomy" id="222440"/>
    <lineage>
        <taxon>Eukaryota</taxon>
        <taxon>Metamonada</taxon>
        <taxon>Preaxostyla</taxon>
        <taxon>Oxymonadida</taxon>
        <taxon>Streblomastigidae</taxon>
        <taxon>Streblomastix</taxon>
    </lineage>
</organism>
<comment type="caution">
    <text evidence="2">The sequence shown here is derived from an EMBL/GenBank/DDBJ whole genome shotgun (WGS) entry which is preliminary data.</text>
</comment>
<dbReference type="AlphaFoldDB" id="A0A5J4UZP7"/>
<feature type="transmembrane region" description="Helical" evidence="1">
    <location>
        <begin position="111"/>
        <end position="134"/>
    </location>
</feature>
<keyword evidence="1" id="KW-1133">Transmembrane helix</keyword>
<evidence type="ECO:0000313" key="3">
    <source>
        <dbReference type="Proteomes" id="UP000324800"/>
    </source>
</evidence>
<keyword evidence="1" id="KW-0472">Membrane</keyword>